<evidence type="ECO:0000313" key="2">
    <source>
        <dbReference type="EMBL" id="OBZ82897.1"/>
    </source>
</evidence>
<dbReference type="AlphaFoldDB" id="A0A1C7N1E9"/>
<proteinExistence type="predicted"/>
<keyword evidence="1" id="KW-1133">Transmembrane helix</keyword>
<keyword evidence="1" id="KW-0472">Membrane</keyword>
<keyword evidence="3" id="KW-1185">Reference proteome</keyword>
<feature type="transmembrane region" description="Helical" evidence="1">
    <location>
        <begin position="61"/>
        <end position="83"/>
    </location>
</feature>
<evidence type="ECO:0000313" key="3">
    <source>
        <dbReference type="Proteomes" id="UP000093000"/>
    </source>
</evidence>
<reference evidence="2 3" key="1">
    <citation type="submission" date="2016-03" db="EMBL/GenBank/DDBJ databases">
        <title>Choanephora cucurbitarum.</title>
        <authorList>
            <person name="Min B."/>
            <person name="Park H."/>
            <person name="Park J.-H."/>
            <person name="Shin H.-D."/>
            <person name="Choi I.-G."/>
        </authorList>
    </citation>
    <scope>NUCLEOTIDE SEQUENCE [LARGE SCALE GENOMIC DNA]</scope>
    <source>
        <strain evidence="2 3">KUS-F28377</strain>
    </source>
</reference>
<evidence type="ECO:0000256" key="1">
    <source>
        <dbReference type="SAM" id="Phobius"/>
    </source>
</evidence>
<comment type="caution">
    <text evidence="2">The sequence shown here is derived from an EMBL/GenBank/DDBJ whole genome shotgun (WGS) entry which is preliminary data.</text>
</comment>
<keyword evidence="1" id="KW-0812">Transmembrane</keyword>
<dbReference type="OrthoDB" id="6499973at2759"/>
<organism evidence="2 3">
    <name type="scientific">Choanephora cucurbitarum</name>
    <dbReference type="NCBI Taxonomy" id="101091"/>
    <lineage>
        <taxon>Eukaryota</taxon>
        <taxon>Fungi</taxon>
        <taxon>Fungi incertae sedis</taxon>
        <taxon>Mucoromycota</taxon>
        <taxon>Mucoromycotina</taxon>
        <taxon>Mucoromycetes</taxon>
        <taxon>Mucorales</taxon>
        <taxon>Mucorineae</taxon>
        <taxon>Choanephoraceae</taxon>
        <taxon>Choanephoroideae</taxon>
        <taxon>Choanephora</taxon>
    </lineage>
</organism>
<sequence>MVITPLWFNRRRGLATGIASGGTGIGGPEHRLDLPFSSCFDCDAIACLLIKEAIFIFRNMSFFFILWTGGSIITTMGYFIPYLPAYLDLSASQSSVLIAFSFIGRMMVG</sequence>
<dbReference type="EMBL" id="LUGH01000763">
    <property type="protein sequence ID" value="OBZ82897.1"/>
    <property type="molecule type" value="Genomic_DNA"/>
</dbReference>
<dbReference type="STRING" id="101091.A0A1C7N1E9"/>
<evidence type="ECO:0008006" key="4">
    <source>
        <dbReference type="Google" id="ProtNLM"/>
    </source>
</evidence>
<name>A0A1C7N1E9_9FUNG</name>
<gene>
    <name evidence="2" type="ORF">A0J61_09057</name>
</gene>
<accession>A0A1C7N1E9</accession>
<dbReference type="InParanoid" id="A0A1C7N1E9"/>
<protein>
    <recommendedName>
        <fullName evidence="4">Major facilitator superfamily (MFS) profile domain-containing protein</fullName>
    </recommendedName>
</protein>
<dbReference type="Proteomes" id="UP000093000">
    <property type="component" value="Unassembled WGS sequence"/>
</dbReference>